<evidence type="ECO:0000313" key="2">
    <source>
        <dbReference type="EMBL" id="OJI95868.1"/>
    </source>
</evidence>
<dbReference type="VEuPathDB" id="FungiDB:ASPVEDRAFT_206797"/>
<feature type="signal peptide" evidence="1">
    <location>
        <begin position="1"/>
        <end position="16"/>
    </location>
</feature>
<keyword evidence="1" id="KW-0732">Signal</keyword>
<accession>A0A1L9P306</accession>
<dbReference type="Proteomes" id="UP000184073">
    <property type="component" value="Unassembled WGS sequence"/>
</dbReference>
<organism evidence="2 3">
    <name type="scientific">Aspergillus versicolor CBS 583.65</name>
    <dbReference type="NCBI Taxonomy" id="1036611"/>
    <lineage>
        <taxon>Eukaryota</taxon>
        <taxon>Fungi</taxon>
        <taxon>Dikarya</taxon>
        <taxon>Ascomycota</taxon>
        <taxon>Pezizomycotina</taxon>
        <taxon>Eurotiomycetes</taxon>
        <taxon>Eurotiomycetidae</taxon>
        <taxon>Eurotiales</taxon>
        <taxon>Aspergillaceae</taxon>
        <taxon>Aspergillus</taxon>
        <taxon>Aspergillus subgen. Nidulantes</taxon>
    </lineage>
</organism>
<dbReference type="EMBL" id="KV878125">
    <property type="protein sequence ID" value="OJI95868.1"/>
    <property type="molecule type" value="Genomic_DNA"/>
</dbReference>
<proteinExistence type="predicted"/>
<dbReference type="PROSITE" id="PS51257">
    <property type="entry name" value="PROKAR_LIPOPROTEIN"/>
    <property type="match status" value="1"/>
</dbReference>
<name>A0A1L9P306_ASPVE</name>
<keyword evidence="3" id="KW-1185">Reference proteome</keyword>
<evidence type="ECO:0000256" key="1">
    <source>
        <dbReference type="SAM" id="SignalP"/>
    </source>
</evidence>
<protein>
    <submittedName>
        <fullName evidence="2">Uncharacterized protein</fullName>
    </submittedName>
</protein>
<gene>
    <name evidence="2" type="ORF">ASPVEDRAFT_206797</name>
</gene>
<sequence>MIRFCQFCALLFATSACILYIRKNGHCYVNEDTQDVTVASITNLQQAYSSGRTETPMYALHSKGSLDTARAATAMIVLSHVSTGRTGIRVFSKGLSDSLSSILCGCGAAGGPGYWGIRANTCMTLRTVYMSSVWQWCGAEALACMP</sequence>
<dbReference type="AlphaFoldDB" id="A0A1L9P306"/>
<evidence type="ECO:0000313" key="3">
    <source>
        <dbReference type="Proteomes" id="UP000184073"/>
    </source>
</evidence>
<feature type="chain" id="PRO_5009887256" evidence="1">
    <location>
        <begin position="17"/>
        <end position="146"/>
    </location>
</feature>
<dbReference type="RefSeq" id="XP_040661631.1">
    <property type="nucleotide sequence ID" value="XM_040809441.1"/>
</dbReference>
<reference evidence="3" key="1">
    <citation type="journal article" date="2017" name="Genome Biol.">
        <title>Comparative genomics reveals high biological diversity and specific adaptations in the industrially and medically important fungal genus Aspergillus.</title>
        <authorList>
            <person name="de Vries R.P."/>
            <person name="Riley R."/>
            <person name="Wiebenga A."/>
            <person name="Aguilar-Osorio G."/>
            <person name="Amillis S."/>
            <person name="Uchima C.A."/>
            <person name="Anderluh G."/>
            <person name="Asadollahi M."/>
            <person name="Askin M."/>
            <person name="Barry K."/>
            <person name="Battaglia E."/>
            <person name="Bayram O."/>
            <person name="Benocci T."/>
            <person name="Braus-Stromeyer S.A."/>
            <person name="Caldana C."/>
            <person name="Canovas D."/>
            <person name="Cerqueira G.C."/>
            <person name="Chen F."/>
            <person name="Chen W."/>
            <person name="Choi C."/>
            <person name="Clum A."/>
            <person name="Dos Santos R.A."/>
            <person name="Damasio A.R."/>
            <person name="Diallinas G."/>
            <person name="Emri T."/>
            <person name="Fekete E."/>
            <person name="Flipphi M."/>
            <person name="Freyberg S."/>
            <person name="Gallo A."/>
            <person name="Gournas C."/>
            <person name="Habgood R."/>
            <person name="Hainaut M."/>
            <person name="Harispe M.L."/>
            <person name="Henrissat B."/>
            <person name="Hilden K.S."/>
            <person name="Hope R."/>
            <person name="Hossain A."/>
            <person name="Karabika E."/>
            <person name="Karaffa L."/>
            <person name="Karanyi Z."/>
            <person name="Krasevec N."/>
            <person name="Kuo A."/>
            <person name="Kusch H."/>
            <person name="LaButti K."/>
            <person name="Lagendijk E.L."/>
            <person name="Lapidus A."/>
            <person name="Levasseur A."/>
            <person name="Lindquist E."/>
            <person name="Lipzen A."/>
            <person name="Logrieco A.F."/>
            <person name="MacCabe A."/>
            <person name="Maekelae M.R."/>
            <person name="Malavazi I."/>
            <person name="Melin P."/>
            <person name="Meyer V."/>
            <person name="Mielnichuk N."/>
            <person name="Miskei M."/>
            <person name="Molnar A.P."/>
            <person name="Mule G."/>
            <person name="Ngan C.Y."/>
            <person name="Orejas M."/>
            <person name="Orosz E."/>
            <person name="Ouedraogo J.P."/>
            <person name="Overkamp K.M."/>
            <person name="Park H.-S."/>
            <person name="Perrone G."/>
            <person name="Piumi F."/>
            <person name="Punt P.J."/>
            <person name="Ram A.F."/>
            <person name="Ramon A."/>
            <person name="Rauscher S."/>
            <person name="Record E."/>
            <person name="Riano-Pachon D.M."/>
            <person name="Robert V."/>
            <person name="Roehrig J."/>
            <person name="Ruller R."/>
            <person name="Salamov A."/>
            <person name="Salih N.S."/>
            <person name="Samson R.A."/>
            <person name="Sandor E."/>
            <person name="Sanguinetti M."/>
            <person name="Schuetze T."/>
            <person name="Sepcic K."/>
            <person name="Shelest E."/>
            <person name="Sherlock G."/>
            <person name="Sophianopoulou V."/>
            <person name="Squina F.M."/>
            <person name="Sun H."/>
            <person name="Susca A."/>
            <person name="Todd R.B."/>
            <person name="Tsang A."/>
            <person name="Unkles S.E."/>
            <person name="van de Wiele N."/>
            <person name="van Rossen-Uffink D."/>
            <person name="Oliveira J.V."/>
            <person name="Vesth T.C."/>
            <person name="Visser J."/>
            <person name="Yu J.-H."/>
            <person name="Zhou M."/>
            <person name="Andersen M.R."/>
            <person name="Archer D.B."/>
            <person name="Baker S.E."/>
            <person name="Benoit I."/>
            <person name="Brakhage A.A."/>
            <person name="Braus G.H."/>
            <person name="Fischer R."/>
            <person name="Frisvad J.C."/>
            <person name="Goldman G.H."/>
            <person name="Houbraken J."/>
            <person name="Oakley B."/>
            <person name="Pocsi I."/>
            <person name="Scazzocchio C."/>
            <person name="Seiboth B."/>
            <person name="vanKuyk P.A."/>
            <person name="Wortman J."/>
            <person name="Dyer P.S."/>
            <person name="Grigoriev I.V."/>
        </authorList>
    </citation>
    <scope>NUCLEOTIDE SEQUENCE [LARGE SCALE GENOMIC DNA]</scope>
    <source>
        <strain evidence="3">CBS 583.65</strain>
    </source>
</reference>
<dbReference type="GeneID" id="63724952"/>